<evidence type="ECO:0000313" key="1">
    <source>
        <dbReference type="EMBL" id="MDH1630369.1"/>
    </source>
</evidence>
<name>A0AA42RUE9_9PSED</name>
<sequence>MSHLLMCDRQQSVLGAANTVRSYSAYGALSAIAGPSLAYCGQHRDPLKGIYHLGNGHRSFDPAVMRFLSPDALSPFGAGGINAYAYCKSDPINNHDRSGRMGVSSLSSTFYVAGKGILLHKHWAALGAMRKNGAGLFDKSIVAMAMVFDVVDLSVESAKNYFGLSLHSNREMTLWDDPLFETIARVDLGVKATSGILDVLALDVARKSVKPDGLQVHRVEEGEQRAFIPSAVVNTNDVESPTVQGETIRRGVEPNA</sequence>
<dbReference type="AlphaFoldDB" id="A0AA42RUE9"/>
<dbReference type="NCBIfam" id="TIGR03696">
    <property type="entry name" value="Rhs_assc_core"/>
    <property type="match status" value="1"/>
</dbReference>
<dbReference type="EMBL" id="JAOCGG010000013">
    <property type="protein sequence ID" value="MDH1630369.1"/>
    <property type="molecule type" value="Genomic_DNA"/>
</dbReference>
<dbReference type="Proteomes" id="UP001160882">
    <property type="component" value="Unassembled WGS sequence"/>
</dbReference>
<evidence type="ECO:0000313" key="2">
    <source>
        <dbReference type="Proteomes" id="UP001160882"/>
    </source>
</evidence>
<comment type="caution">
    <text evidence="1">The sequence shown here is derived from an EMBL/GenBank/DDBJ whole genome shotgun (WGS) entry which is preliminary data.</text>
</comment>
<organism evidence="1 2">
    <name type="scientific">Pseudomonas mosselii</name>
    <dbReference type="NCBI Taxonomy" id="78327"/>
    <lineage>
        <taxon>Bacteria</taxon>
        <taxon>Pseudomonadati</taxon>
        <taxon>Pseudomonadota</taxon>
        <taxon>Gammaproteobacteria</taxon>
        <taxon>Pseudomonadales</taxon>
        <taxon>Pseudomonadaceae</taxon>
        <taxon>Pseudomonas</taxon>
    </lineage>
</organism>
<dbReference type="InterPro" id="IPR022385">
    <property type="entry name" value="Rhs_assc_core"/>
</dbReference>
<gene>
    <name evidence="1" type="ORF">N5I14_08950</name>
</gene>
<dbReference type="Gene3D" id="2.180.10.10">
    <property type="entry name" value="RHS repeat-associated core"/>
    <property type="match status" value="1"/>
</dbReference>
<protein>
    <submittedName>
        <fullName evidence="1">RHS repeat-associated core domain-containing protein</fullName>
    </submittedName>
</protein>
<dbReference type="RefSeq" id="WP_280081576.1">
    <property type="nucleotide sequence ID" value="NZ_JAOCGG010000013.1"/>
</dbReference>
<proteinExistence type="predicted"/>
<accession>A0AA42RUE9</accession>
<dbReference type="SUPFAM" id="SSF56399">
    <property type="entry name" value="ADP-ribosylation"/>
    <property type="match status" value="1"/>
</dbReference>
<reference evidence="1" key="1">
    <citation type="submission" date="2022-09" db="EMBL/GenBank/DDBJ databases">
        <title>Intensive care unit water sources are persistently colonized with multi-drug resistant bacteria and are the site of extensive horizontal gene transfer of antibiotic resistance genes.</title>
        <authorList>
            <person name="Diorio-Toth L."/>
        </authorList>
    </citation>
    <scope>NUCLEOTIDE SEQUENCE</scope>
    <source>
        <strain evidence="1">GD03782</strain>
    </source>
</reference>